<accession>A0A371J162</accession>
<sequence length="74" mass="8688">MTKKKINSNEEDNIYLDKYSDQYRDIMDNLDIEESTDSETTDIRGFRVVNSNNAYPQKDYSNHLGVVNHKDTLK</sequence>
<dbReference type="RefSeq" id="WP_094367596.1">
    <property type="nucleotide sequence ID" value="NZ_NOJY02000025.1"/>
</dbReference>
<proteinExistence type="predicted"/>
<name>A0A371J162_9FIRM</name>
<gene>
    <name evidence="1" type="ORF">CHL78_013145</name>
</gene>
<dbReference type="OrthoDB" id="1758196at2"/>
<organism evidence="1 2">
    <name type="scientific">Romboutsia weinsteinii</name>
    <dbReference type="NCBI Taxonomy" id="2020949"/>
    <lineage>
        <taxon>Bacteria</taxon>
        <taxon>Bacillati</taxon>
        <taxon>Bacillota</taxon>
        <taxon>Clostridia</taxon>
        <taxon>Peptostreptococcales</taxon>
        <taxon>Peptostreptococcaceae</taxon>
        <taxon>Romboutsia</taxon>
    </lineage>
</organism>
<comment type="caution">
    <text evidence="1">The sequence shown here is derived from an EMBL/GenBank/DDBJ whole genome shotgun (WGS) entry which is preliminary data.</text>
</comment>
<dbReference type="EMBL" id="NOJY02000025">
    <property type="protein sequence ID" value="RDY26510.1"/>
    <property type="molecule type" value="Genomic_DNA"/>
</dbReference>
<reference evidence="1 2" key="1">
    <citation type="journal article" date="2017" name="Genome Announc.">
        <title>Draft Genome Sequence of Romboutsia weinsteinii sp. nov. Strain CCRI-19649(T) Isolated from Surface Water.</title>
        <authorList>
            <person name="Maheux A.F."/>
            <person name="Boudreau D.K."/>
            <person name="Berube E."/>
            <person name="Boissinot M."/>
            <person name="Cantin P."/>
            <person name="Raymond F."/>
            <person name="Corbeil J."/>
            <person name="Omar R.F."/>
            <person name="Bergeron M.G."/>
        </authorList>
    </citation>
    <scope>NUCLEOTIDE SEQUENCE [LARGE SCALE GENOMIC DNA]</scope>
    <source>
        <strain evidence="1 2">CCRI-19649</strain>
    </source>
</reference>
<protein>
    <submittedName>
        <fullName evidence="1">Uncharacterized protein</fullName>
    </submittedName>
</protein>
<keyword evidence="2" id="KW-1185">Reference proteome</keyword>
<dbReference type="AlphaFoldDB" id="A0A371J162"/>
<dbReference type="Proteomes" id="UP000215694">
    <property type="component" value="Unassembled WGS sequence"/>
</dbReference>
<evidence type="ECO:0000313" key="2">
    <source>
        <dbReference type="Proteomes" id="UP000215694"/>
    </source>
</evidence>
<evidence type="ECO:0000313" key="1">
    <source>
        <dbReference type="EMBL" id="RDY26510.1"/>
    </source>
</evidence>